<proteinExistence type="predicted"/>
<dbReference type="HOGENOM" id="CLU_2726295_0_0_1"/>
<name>A0A0E0A0D9_9ORYZ</name>
<dbReference type="AlphaFoldDB" id="A0A0E0A0D9"/>
<protein>
    <submittedName>
        <fullName evidence="1">Uncharacterized protein</fullName>
    </submittedName>
</protein>
<dbReference type="EnsemblPlants" id="OGLUM05G20620.1">
    <property type="protein sequence ID" value="OGLUM05G20620.1"/>
    <property type="gene ID" value="OGLUM05G20620"/>
</dbReference>
<evidence type="ECO:0000313" key="2">
    <source>
        <dbReference type="Proteomes" id="UP000026961"/>
    </source>
</evidence>
<accession>A0A0E0A0D9</accession>
<evidence type="ECO:0000313" key="1">
    <source>
        <dbReference type="EnsemblPlants" id="OGLUM05G20620.1"/>
    </source>
</evidence>
<reference evidence="1" key="2">
    <citation type="submission" date="2018-05" db="EMBL/GenBank/DDBJ databases">
        <title>OgluRS3 (Oryza glumaepatula Reference Sequence Version 3).</title>
        <authorList>
            <person name="Zhang J."/>
            <person name="Kudrna D."/>
            <person name="Lee S."/>
            <person name="Talag J."/>
            <person name="Welchert J."/>
            <person name="Wing R.A."/>
        </authorList>
    </citation>
    <scope>NUCLEOTIDE SEQUENCE [LARGE SCALE GENOMIC DNA]</scope>
</reference>
<dbReference type="Gramene" id="OGLUM05G20620.1">
    <property type="protein sequence ID" value="OGLUM05G20620.1"/>
    <property type="gene ID" value="OGLUM05G20620"/>
</dbReference>
<sequence>MTSGEVWIVRAHLSEAGGRRVERRWAGGGWSGDDSVVLTYHAWPSSEPAAICLPPPGTMRLLKENKLTALRA</sequence>
<keyword evidence="2" id="KW-1185">Reference proteome</keyword>
<dbReference type="Proteomes" id="UP000026961">
    <property type="component" value="Chromosome 5"/>
</dbReference>
<organism evidence="1">
    <name type="scientific">Oryza glumipatula</name>
    <dbReference type="NCBI Taxonomy" id="40148"/>
    <lineage>
        <taxon>Eukaryota</taxon>
        <taxon>Viridiplantae</taxon>
        <taxon>Streptophyta</taxon>
        <taxon>Embryophyta</taxon>
        <taxon>Tracheophyta</taxon>
        <taxon>Spermatophyta</taxon>
        <taxon>Magnoliopsida</taxon>
        <taxon>Liliopsida</taxon>
        <taxon>Poales</taxon>
        <taxon>Poaceae</taxon>
        <taxon>BOP clade</taxon>
        <taxon>Oryzoideae</taxon>
        <taxon>Oryzeae</taxon>
        <taxon>Oryzinae</taxon>
        <taxon>Oryza</taxon>
    </lineage>
</organism>
<reference evidence="1" key="1">
    <citation type="submission" date="2015-04" db="UniProtKB">
        <authorList>
            <consortium name="EnsemblPlants"/>
        </authorList>
    </citation>
    <scope>IDENTIFICATION</scope>
</reference>